<proteinExistence type="predicted"/>
<dbReference type="Gene3D" id="3.30.420.10">
    <property type="entry name" value="Ribonuclease H-like superfamily/Ribonuclease H"/>
    <property type="match status" value="2"/>
</dbReference>
<gene>
    <name evidence="2" type="ORF">QE152_g40855</name>
</gene>
<keyword evidence="3" id="KW-1185">Reference proteome</keyword>
<comment type="caution">
    <text evidence="2">The sequence shown here is derived from an EMBL/GenBank/DDBJ whole genome shotgun (WGS) entry which is preliminary data.</text>
</comment>
<dbReference type="InterPro" id="IPR001584">
    <property type="entry name" value="Integrase_cat-core"/>
</dbReference>
<dbReference type="PANTHER" id="PTHR37984:SF5">
    <property type="entry name" value="PROTEIN NYNRIN-LIKE"/>
    <property type="match status" value="1"/>
</dbReference>
<feature type="domain" description="Integrase catalytic" evidence="1">
    <location>
        <begin position="1"/>
        <end position="115"/>
    </location>
</feature>
<reference evidence="2 3" key="1">
    <citation type="journal article" date="2024" name="BMC Genomics">
        <title>De novo assembly and annotation of Popillia japonica's genome with initial clues to its potential as an invasive pest.</title>
        <authorList>
            <person name="Cucini C."/>
            <person name="Boschi S."/>
            <person name="Funari R."/>
            <person name="Cardaioli E."/>
            <person name="Iannotti N."/>
            <person name="Marturano G."/>
            <person name="Paoli F."/>
            <person name="Bruttini M."/>
            <person name="Carapelli A."/>
            <person name="Frati F."/>
            <person name="Nardi F."/>
        </authorList>
    </citation>
    <scope>NUCLEOTIDE SEQUENCE [LARGE SCALE GENOMIC DNA]</scope>
    <source>
        <strain evidence="2">DMR45628</strain>
    </source>
</reference>
<dbReference type="AlphaFoldDB" id="A0AAW1HF36"/>
<evidence type="ECO:0000313" key="3">
    <source>
        <dbReference type="Proteomes" id="UP001458880"/>
    </source>
</evidence>
<dbReference type="InterPro" id="IPR012337">
    <property type="entry name" value="RNaseH-like_sf"/>
</dbReference>
<dbReference type="InterPro" id="IPR050951">
    <property type="entry name" value="Retrovirus_Pol_polyprotein"/>
</dbReference>
<dbReference type="PANTHER" id="PTHR37984">
    <property type="entry name" value="PROTEIN CBG26694"/>
    <property type="match status" value="1"/>
</dbReference>
<dbReference type="GO" id="GO:0015074">
    <property type="term" value="P:DNA integration"/>
    <property type="evidence" value="ECO:0007669"/>
    <property type="project" value="InterPro"/>
</dbReference>
<protein>
    <recommendedName>
        <fullName evidence="1">Integrase catalytic domain-containing protein</fullName>
    </recommendedName>
</protein>
<dbReference type="GO" id="GO:0003676">
    <property type="term" value="F:nucleic acid binding"/>
    <property type="evidence" value="ECO:0007669"/>
    <property type="project" value="InterPro"/>
</dbReference>
<dbReference type="SUPFAM" id="SSF53098">
    <property type="entry name" value="Ribonuclease H-like"/>
    <property type="match status" value="1"/>
</dbReference>
<accession>A0AAW1HF36</accession>
<evidence type="ECO:0000313" key="2">
    <source>
        <dbReference type="EMBL" id="KAK9674790.1"/>
    </source>
</evidence>
<name>A0AAW1HF36_POPJA</name>
<organism evidence="2 3">
    <name type="scientific">Popillia japonica</name>
    <name type="common">Japanese beetle</name>
    <dbReference type="NCBI Taxonomy" id="7064"/>
    <lineage>
        <taxon>Eukaryota</taxon>
        <taxon>Metazoa</taxon>
        <taxon>Ecdysozoa</taxon>
        <taxon>Arthropoda</taxon>
        <taxon>Hexapoda</taxon>
        <taxon>Insecta</taxon>
        <taxon>Pterygota</taxon>
        <taxon>Neoptera</taxon>
        <taxon>Endopterygota</taxon>
        <taxon>Coleoptera</taxon>
        <taxon>Polyphaga</taxon>
        <taxon>Scarabaeiformia</taxon>
        <taxon>Scarabaeidae</taxon>
        <taxon>Rutelinae</taxon>
        <taxon>Popillia</taxon>
    </lineage>
</organism>
<dbReference type="PROSITE" id="PS50994">
    <property type="entry name" value="INTEGRASE"/>
    <property type="match status" value="1"/>
</dbReference>
<sequence length="211" mass="24334">MIITDQYPGINLKEFKIFLEEQEVKLISTALNAPFSNGLNERLNQTIVTSLNAPFSNGLNERLNQTIVNKIRCKINETKGKKAWTTIARDCVDKYNITEHSVTGFTPKYLLDGTDTSLLPEELKENKNAEDWKKDRKRALQNTIKSHEYNKKLFDKNRKEHGFDTGDLVYVENGNKLNRKKLDELRIGPFEITEKQLVKILNIIFMVGGEM</sequence>
<evidence type="ECO:0000259" key="1">
    <source>
        <dbReference type="PROSITE" id="PS50994"/>
    </source>
</evidence>
<dbReference type="InterPro" id="IPR036397">
    <property type="entry name" value="RNaseH_sf"/>
</dbReference>
<dbReference type="EMBL" id="JASPKY010001512">
    <property type="protein sequence ID" value="KAK9674790.1"/>
    <property type="molecule type" value="Genomic_DNA"/>
</dbReference>
<dbReference type="Proteomes" id="UP001458880">
    <property type="component" value="Unassembled WGS sequence"/>
</dbReference>